<reference evidence="3" key="1">
    <citation type="submission" date="2020-05" db="EMBL/GenBank/DDBJ databases">
        <authorList>
            <person name="Chiriac C."/>
            <person name="Salcher M."/>
            <person name="Ghai R."/>
            <person name="Kavagutti S V."/>
        </authorList>
    </citation>
    <scope>NUCLEOTIDE SEQUENCE</scope>
</reference>
<feature type="region of interest" description="Disordered" evidence="2">
    <location>
        <begin position="299"/>
        <end position="333"/>
    </location>
</feature>
<sequence length="333" mass="38079">MADLNANTNLEKNHENPSFAYDTISRLFDEQNEGFEQGNDSSSQAKEFIQEKPKRILGASDERKNENQKKAAEDKEESYADQKSNVERPEENDKKITDPESLLKEESEKLQKELESTKKWGHTNSRKLKKAILTTKEFVESGDISEEEGQRLLEILESSGASTQDEDADFIDDKQASPFSKIFRVANTELENIRKYTGDNQLEDKVKAFDYFLSVASVQEQEEILEDFNELIDHPIELTKKMLAIGKKCYEESYRDIQAAGGFKGYIEKKRSEIDKLTKTIDKLTKKLLQYEDYDHPTHSLAEMGSSEDGKASSGDSVDNLFESRDRVAANRR</sequence>
<organism evidence="3">
    <name type="scientific">uncultured Caudovirales phage</name>
    <dbReference type="NCBI Taxonomy" id="2100421"/>
    <lineage>
        <taxon>Viruses</taxon>
        <taxon>Duplodnaviria</taxon>
        <taxon>Heunggongvirae</taxon>
        <taxon>Uroviricota</taxon>
        <taxon>Caudoviricetes</taxon>
        <taxon>Peduoviridae</taxon>
        <taxon>Maltschvirus</taxon>
        <taxon>Maltschvirus maltsch</taxon>
    </lineage>
</organism>
<feature type="coiled-coil region" evidence="1">
    <location>
        <begin position="267"/>
        <end position="294"/>
    </location>
</feature>
<feature type="region of interest" description="Disordered" evidence="2">
    <location>
        <begin position="1"/>
        <end position="121"/>
    </location>
</feature>
<feature type="compositionally biased region" description="Polar residues" evidence="2">
    <location>
        <begin position="1"/>
        <end position="10"/>
    </location>
</feature>
<evidence type="ECO:0000256" key="2">
    <source>
        <dbReference type="SAM" id="MobiDB-lite"/>
    </source>
</evidence>
<dbReference type="EMBL" id="LR797461">
    <property type="protein sequence ID" value="CAB4218822.1"/>
    <property type="molecule type" value="Genomic_DNA"/>
</dbReference>
<proteinExistence type="predicted"/>
<evidence type="ECO:0000256" key="1">
    <source>
        <dbReference type="SAM" id="Coils"/>
    </source>
</evidence>
<keyword evidence="1" id="KW-0175">Coiled coil</keyword>
<evidence type="ECO:0000313" key="3">
    <source>
        <dbReference type="EMBL" id="CAB4218822.1"/>
    </source>
</evidence>
<feature type="compositionally biased region" description="Basic and acidic residues" evidence="2">
    <location>
        <begin position="322"/>
        <end position="333"/>
    </location>
</feature>
<protein>
    <submittedName>
        <fullName evidence="3">Uncharacterized protein</fullName>
    </submittedName>
</protein>
<accession>A0A6J5STC7</accession>
<name>A0A6J5STC7_9CAUD</name>
<feature type="compositionally biased region" description="Basic and acidic residues" evidence="2">
    <location>
        <begin position="48"/>
        <end position="118"/>
    </location>
</feature>
<gene>
    <name evidence="3" type="ORF">UFOVP1597_42</name>
</gene>